<dbReference type="InterPro" id="IPR040010">
    <property type="entry name" value="ZN608/ZN609"/>
</dbReference>
<name>A0A7R9G9E4_9CRUS</name>
<feature type="compositionally biased region" description="Low complexity" evidence="1">
    <location>
        <begin position="219"/>
        <end position="232"/>
    </location>
</feature>
<evidence type="ECO:0000313" key="3">
    <source>
        <dbReference type="Proteomes" id="UP000678499"/>
    </source>
</evidence>
<reference evidence="2" key="1">
    <citation type="submission" date="2020-11" db="EMBL/GenBank/DDBJ databases">
        <authorList>
            <person name="Tran Van P."/>
        </authorList>
    </citation>
    <scope>NUCLEOTIDE SEQUENCE</scope>
</reference>
<dbReference type="PANTHER" id="PTHR21564">
    <property type="entry name" value="BRAKELESS PROTEIN"/>
    <property type="match status" value="1"/>
</dbReference>
<dbReference type="OrthoDB" id="5863628at2759"/>
<dbReference type="GO" id="GO:0006357">
    <property type="term" value="P:regulation of transcription by RNA polymerase II"/>
    <property type="evidence" value="ECO:0007669"/>
    <property type="project" value="TreeGrafter"/>
</dbReference>
<dbReference type="EMBL" id="OA882064">
    <property type="protein sequence ID" value="CAD7272395.1"/>
    <property type="molecule type" value="Genomic_DNA"/>
</dbReference>
<keyword evidence="3" id="KW-1185">Reference proteome</keyword>
<accession>A0A7R9G9E4</accession>
<gene>
    <name evidence="2" type="ORF">NMOB1V02_LOCUS331</name>
</gene>
<feature type="region of interest" description="Disordered" evidence="1">
    <location>
        <begin position="60"/>
        <end position="175"/>
    </location>
</feature>
<dbReference type="EMBL" id="CAJPEX010000027">
    <property type="protein sequence ID" value="CAG0912547.1"/>
    <property type="molecule type" value="Genomic_DNA"/>
</dbReference>
<organism evidence="2">
    <name type="scientific">Notodromas monacha</name>
    <dbReference type="NCBI Taxonomy" id="399045"/>
    <lineage>
        <taxon>Eukaryota</taxon>
        <taxon>Metazoa</taxon>
        <taxon>Ecdysozoa</taxon>
        <taxon>Arthropoda</taxon>
        <taxon>Crustacea</taxon>
        <taxon>Oligostraca</taxon>
        <taxon>Ostracoda</taxon>
        <taxon>Podocopa</taxon>
        <taxon>Podocopida</taxon>
        <taxon>Cypridocopina</taxon>
        <taxon>Cypridoidea</taxon>
        <taxon>Cyprididae</taxon>
        <taxon>Notodromas</taxon>
    </lineage>
</organism>
<dbReference type="Proteomes" id="UP000678499">
    <property type="component" value="Unassembled WGS sequence"/>
</dbReference>
<dbReference type="PANTHER" id="PTHR21564:SF5">
    <property type="entry name" value="SCRIBBLER, ISOFORM J"/>
    <property type="match status" value="1"/>
</dbReference>
<feature type="compositionally biased region" description="Basic and acidic residues" evidence="1">
    <location>
        <begin position="1"/>
        <end position="14"/>
    </location>
</feature>
<feature type="compositionally biased region" description="Polar residues" evidence="1">
    <location>
        <begin position="15"/>
        <end position="32"/>
    </location>
</feature>
<dbReference type="GO" id="GO:0005634">
    <property type="term" value="C:nucleus"/>
    <property type="evidence" value="ECO:0007669"/>
    <property type="project" value="TreeGrafter"/>
</dbReference>
<evidence type="ECO:0008006" key="4">
    <source>
        <dbReference type="Google" id="ProtNLM"/>
    </source>
</evidence>
<evidence type="ECO:0000256" key="1">
    <source>
        <dbReference type="SAM" id="MobiDB-lite"/>
    </source>
</evidence>
<evidence type="ECO:0000313" key="2">
    <source>
        <dbReference type="EMBL" id="CAD7272395.1"/>
    </source>
</evidence>
<sequence>MKEQAGGENSHQKEVASSSGQKPRTAATSAETNFGEYEDNEWDVGIGNLIDDLDADIEKSAAEVSDGNNLEEVSGMPASDTGLSSSGATRGGKLPPTNSPVVASPNVQHSATVEKGLKMKIKRTKPASGSRSAEKHEIVKPVDPESNGKRSQAPVGVRKDKDKDVNSSEVIVKSENQDFAANDVWGCSSAALSNQASSNAGSGPTPKKKPKLEQDSEVDASSSESSPSVPEPRATSDACVGTSVGTVTEPDCLGPCEPGTSVILEGIVWQETDTAPRSYFAEESFRNTIQVYSSHRHFFWPLKTLQCSCRVSQAVCNGLPRGLMFAPGQQKTKN</sequence>
<feature type="region of interest" description="Disordered" evidence="1">
    <location>
        <begin position="194"/>
        <end position="241"/>
    </location>
</feature>
<dbReference type="AlphaFoldDB" id="A0A7R9G9E4"/>
<feature type="region of interest" description="Disordered" evidence="1">
    <location>
        <begin position="1"/>
        <end position="42"/>
    </location>
</feature>
<proteinExistence type="predicted"/>
<feature type="compositionally biased region" description="Polar residues" evidence="1">
    <location>
        <begin position="99"/>
        <end position="111"/>
    </location>
</feature>
<protein>
    <recommendedName>
        <fullName evidence="4">Zinc finger protein 609</fullName>
    </recommendedName>
</protein>
<feature type="compositionally biased region" description="Low complexity" evidence="1">
    <location>
        <begin position="194"/>
        <end position="203"/>
    </location>
</feature>
<feature type="compositionally biased region" description="Basic and acidic residues" evidence="1">
    <location>
        <begin position="132"/>
        <end position="148"/>
    </location>
</feature>
<feature type="compositionally biased region" description="Basic and acidic residues" evidence="1">
    <location>
        <begin position="157"/>
        <end position="166"/>
    </location>
</feature>